<accession>A0A4R9AIE6</accession>
<reference evidence="2 3" key="1">
    <citation type="submission" date="2019-03" db="EMBL/GenBank/DDBJ databases">
        <title>Genomics of glacier-inhabiting Cryobacterium strains.</title>
        <authorList>
            <person name="Liu Q."/>
            <person name="Xin Y.-H."/>
        </authorList>
    </citation>
    <scope>NUCLEOTIDE SEQUENCE [LARGE SCALE GENOMIC DNA]</scope>
    <source>
        <strain evidence="2 3">Sr39</strain>
    </source>
</reference>
<dbReference type="InterPro" id="IPR036390">
    <property type="entry name" value="WH_DNA-bd_sf"/>
</dbReference>
<dbReference type="AlphaFoldDB" id="A0A4R9AIE6"/>
<dbReference type="Gene3D" id="1.10.10.10">
    <property type="entry name" value="Winged helix-like DNA-binding domain superfamily/Winged helix DNA-binding domain"/>
    <property type="match status" value="1"/>
</dbReference>
<dbReference type="GO" id="GO:0006950">
    <property type="term" value="P:response to stress"/>
    <property type="evidence" value="ECO:0007669"/>
    <property type="project" value="TreeGrafter"/>
</dbReference>
<name>A0A4R9AIE6_9MICO</name>
<dbReference type="SMART" id="SM00347">
    <property type="entry name" value="HTH_MARR"/>
    <property type="match status" value="1"/>
</dbReference>
<evidence type="ECO:0000313" key="3">
    <source>
        <dbReference type="Proteomes" id="UP000298170"/>
    </source>
</evidence>
<gene>
    <name evidence="2" type="ORF">E3T39_06370</name>
</gene>
<keyword evidence="3" id="KW-1185">Reference proteome</keyword>
<dbReference type="EMBL" id="SOHJ01000004">
    <property type="protein sequence ID" value="TFD61657.1"/>
    <property type="molecule type" value="Genomic_DNA"/>
</dbReference>
<evidence type="ECO:0000259" key="1">
    <source>
        <dbReference type="SMART" id="SM00347"/>
    </source>
</evidence>
<dbReference type="RefSeq" id="WP_134513862.1">
    <property type="nucleotide sequence ID" value="NZ_SOHJ01000004.1"/>
</dbReference>
<dbReference type="InterPro" id="IPR000835">
    <property type="entry name" value="HTH_MarR-typ"/>
</dbReference>
<dbReference type="Pfam" id="PF01047">
    <property type="entry name" value="MarR"/>
    <property type="match status" value="1"/>
</dbReference>
<comment type="caution">
    <text evidence="2">The sequence shown here is derived from an EMBL/GenBank/DDBJ whole genome shotgun (WGS) entry which is preliminary data.</text>
</comment>
<dbReference type="PANTHER" id="PTHR33164:SF57">
    <property type="entry name" value="MARR-FAMILY TRANSCRIPTIONAL REGULATOR"/>
    <property type="match status" value="1"/>
</dbReference>
<dbReference type="InterPro" id="IPR036388">
    <property type="entry name" value="WH-like_DNA-bd_sf"/>
</dbReference>
<dbReference type="Proteomes" id="UP000298170">
    <property type="component" value="Unassembled WGS sequence"/>
</dbReference>
<dbReference type="OrthoDB" id="9154853at2"/>
<organism evidence="2 3">
    <name type="scientific">Cryobacterium suzukii</name>
    <dbReference type="NCBI Taxonomy" id="1259198"/>
    <lineage>
        <taxon>Bacteria</taxon>
        <taxon>Bacillati</taxon>
        <taxon>Actinomycetota</taxon>
        <taxon>Actinomycetes</taxon>
        <taxon>Micrococcales</taxon>
        <taxon>Microbacteriaceae</taxon>
        <taxon>Cryobacterium</taxon>
    </lineage>
</organism>
<proteinExistence type="predicted"/>
<sequence>MTIITTDAAVAAVEEQMTVLAGNIRASMRDAALCIDPTLQPFGLKLMRTLERCGPTPAGALAENLVVDKSIISRQARALHDLGLIKTQTDNDDGRVKHFALTPLAVKKLAEVRANKSTRLLSRLQNWSGEDLTRFAELLARLNTPD</sequence>
<dbReference type="GO" id="GO:0003700">
    <property type="term" value="F:DNA-binding transcription factor activity"/>
    <property type="evidence" value="ECO:0007669"/>
    <property type="project" value="InterPro"/>
</dbReference>
<dbReference type="PANTHER" id="PTHR33164">
    <property type="entry name" value="TRANSCRIPTIONAL REGULATOR, MARR FAMILY"/>
    <property type="match status" value="1"/>
</dbReference>
<protein>
    <submittedName>
        <fullName evidence="2">MarR family transcriptional regulator</fullName>
    </submittedName>
</protein>
<evidence type="ECO:0000313" key="2">
    <source>
        <dbReference type="EMBL" id="TFD61657.1"/>
    </source>
</evidence>
<feature type="domain" description="HTH marR-type" evidence="1">
    <location>
        <begin position="37"/>
        <end position="132"/>
    </location>
</feature>
<dbReference type="SUPFAM" id="SSF46785">
    <property type="entry name" value="Winged helix' DNA-binding domain"/>
    <property type="match status" value="1"/>
</dbReference>
<dbReference type="InterPro" id="IPR039422">
    <property type="entry name" value="MarR/SlyA-like"/>
</dbReference>